<dbReference type="Pfam" id="PF11938">
    <property type="entry name" value="DUF3456"/>
    <property type="match status" value="1"/>
</dbReference>
<feature type="domain" description="DUF3456" evidence="3">
    <location>
        <begin position="28"/>
        <end position="151"/>
    </location>
</feature>
<keyword evidence="4" id="KW-1185">Reference proteome</keyword>
<dbReference type="InterPro" id="IPR021852">
    <property type="entry name" value="DUF3456"/>
</dbReference>
<dbReference type="PANTHER" id="PTHR15382">
    <property type="entry name" value="CTG4A-RELATED"/>
    <property type="match status" value="1"/>
</dbReference>
<sequence>MYSKLFVIANPTVDLPSQCESCVLFAREFEEQLRGDRNVKISAVEKELKFVEALEGICERMLQFKLHKEKSGISRFAKEESSTMKALNELRNKGVKVELGMPYEMWDTPSVEIVTLKQSCETLLENYENDLEHWYHSQERPLLEEYLCKKRVLKRSELDCMKTSDNLEL</sequence>
<evidence type="ECO:0000313" key="4">
    <source>
        <dbReference type="Proteomes" id="UP000887581"/>
    </source>
</evidence>
<evidence type="ECO:0000256" key="1">
    <source>
        <dbReference type="ARBA" id="ARBA00007285"/>
    </source>
</evidence>
<proteinExistence type="inferred from homology"/>
<dbReference type="PANTHER" id="PTHR15382:SF8">
    <property type="entry name" value="CANOPY B"/>
    <property type="match status" value="1"/>
</dbReference>
<dbReference type="Proteomes" id="UP000887581">
    <property type="component" value="Unplaced"/>
</dbReference>
<accession>A0A915PL83</accession>
<protein>
    <submittedName>
        <fullName evidence="5">DUF3456 domain-containing protein</fullName>
    </submittedName>
</protein>
<comment type="similarity">
    <text evidence="1">Belongs to the canopy family.</text>
</comment>
<dbReference type="AlphaFoldDB" id="A0A915PL83"/>
<evidence type="ECO:0000256" key="2">
    <source>
        <dbReference type="ARBA" id="ARBA00022729"/>
    </source>
</evidence>
<keyword evidence="2" id="KW-0732">Signal</keyword>
<dbReference type="WBParaSite" id="sdigi.contig161.g5454.t1">
    <property type="protein sequence ID" value="sdigi.contig161.g5454.t1"/>
    <property type="gene ID" value="sdigi.contig161.g5454"/>
</dbReference>
<evidence type="ECO:0000313" key="5">
    <source>
        <dbReference type="WBParaSite" id="sdigi.contig161.g5454.t1"/>
    </source>
</evidence>
<organism evidence="4 5">
    <name type="scientific">Setaria digitata</name>
    <dbReference type="NCBI Taxonomy" id="48799"/>
    <lineage>
        <taxon>Eukaryota</taxon>
        <taxon>Metazoa</taxon>
        <taxon>Ecdysozoa</taxon>
        <taxon>Nematoda</taxon>
        <taxon>Chromadorea</taxon>
        <taxon>Rhabditida</taxon>
        <taxon>Spirurina</taxon>
        <taxon>Spiruromorpha</taxon>
        <taxon>Filarioidea</taxon>
        <taxon>Setariidae</taxon>
        <taxon>Setaria</taxon>
    </lineage>
</organism>
<evidence type="ECO:0000259" key="3">
    <source>
        <dbReference type="Pfam" id="PF11938"/>
    </source>
</evidence>
<reference evidence="5" key="1">
    <citation type="submission" date="2022-11" db="UniProtKB">
        <authorList>
            <consortium name="WormBaseParasite"/>
        </authorList>
    </citation>
    <scope>IDENTIFICATION</scope>
</reference>
<name>A0A915PL83_9BILA</name>